<reference evidence="1" key="1">
    <citation type="submission" date="2019-12" db="EMBL/GenBank/DDBJ databases">
        <title>Genome sequencing and annotation of Brassica cretica.</title>
        <authorList>
            <person name="Studholme D.J."/>
            <person name="Sarris P."/>
        </authorList>
    </citation>
    <scope>NUCLEOTIDE SEQUENCE</scope>
    <source>
        <strain evidence="1">PFS-109/04</strain>
        <tissue evidence="1">Leaf</tissue>
    </source>
</reference>
<accession>A0A8S9NKS3</accession>
<name>A0A8S9NKS3_BRACR</name>
<dbReference type="EMBL" id="QGKX02001621">
    <property type="protein sequence ID" value="KAF3502308.1"/>
    <property type="molecule type" value="Genomic_DNA"/>
</dbReference>
<sequence length="161" mass="17287">MVAIPALILQIRSSPPIVMRALEISLLEGALLGGGYRCVPVPLPLGAWRSDELKHVHGCCCRLVFIGVRSCSSRKDSRLFATGATTGVVKLTAFRFSIAASGEDGVSSGCLRFAGFLGGTTCRAGILVMEVFKAPKSNDSIERLSNHRELETYAPRIHKLS</sequence>
<dbReference type="Proteomes" id="UP000712600">
    <property type="component" value="Unassembled WGS sequence"/>
</dbReference>
<dbReference type="AlphaFoldDB" id="A0A8S9NKS3"/>
<evidence type="ECO:0000313" key="1">
    <source>
        <dbReference type="EMBL" id="KAF3502308.1"/>
    </source>
</evidence>
<gene>
    <name evidence="1" type="ORF">F2Q69_00039917</name>
</gene>
<evidence type="ECO:0000313" key="2">
    <source>
        <dbReference type="Proteomes" id="UP000712600"/>
    </source>
</evidence>
<comment type="caution">
    <text evidence="1">The sequence shown here is derived from an EMBL/GenBank/DDBJ whole genome shotgun (WGS) entry which is preliminary data.</text>
</comment>
<organism evidence="1 2">
    <name type="scientific">Brassica cretica</name>
    <name type="common">Mustard</name>
    <dbReference type="NCBI Taxonomy" id="69181"/>
    <lineage>
        <taxon>Eukaryota</taxon>
        <taxon>Viridiplantae</taxon>
        <taxon>Streptophyta</taxon>
        <taxon>Embryophyta</taxon>
        <taxon>Tracheophyta</taxon>
        <taxon>Spermatophyta</taxon>
        <taxon>Magnoliopsida</taxon>
        <taxon>eudicotyledons</taxon>
        <taxon>Gunneridae</taxon>
        <taxon>Pentapetalae</taxon>
        <taxon>rosids</taxon>
        <taxon>malvids</taxon>
        <taxon>Brassicales</taxon>
        <taxon>Brassicaceae</taxon>
        <taxon>Brassiceae</taxon>
        <taxon>Brassica</taxon>
    </lineage>
</organism>
<proteinExistence type="predicted"/>
<protein>
    <submittedName>
        <fullName evidence="1">Uncharacterized protein</fullName>
    </submittedName>
</protein>